<keyword evidence="4" id="KW-0228">DNA excision</keyword>
<evidence type="ECO:0000313" key="8">
    <source>
        <dbReference type="Proteomes" id="UP000075578"/>
    </source>
</evidence>
<evidence type="ECO:0000256" key="1">
    <source>
        <dbReference type="ARBA" id="ARBA00022722"/>
    </source>
</evidence>
<evidence type="ECO:0000313" key="7">
    <source>
        <dbReference type="EMBL" id="KYC51323.1"/>
    </source>
</evidence>
<organism evidence="7 8">
    <name type="scientific">Candidatus Methanofastidiosum methylothiophilum</name>
    <dbReference type="NCBI Taxonomy" id="1705564"/>
    <lineage>
        <taxon>Archaea</taxon>
        <taxon>Methanobacteriati</taxon>
        <taxon>Methanobacteriota</taxon>
        <taxon>Stenosarchaea group</taxon>
        <taxon>Candidatus Methanofastidiosia</taxon>
        <taxon>Candidatus Methanofastidiosales</taxon>
        <taxon>Candidatus Methanofastidiosaceae</taxon>
        <taxon>Candidatus Methanofastidiosum</taxon>
    </lineage>
</organism>
<dbReference type="Pfam" id="PF03851">
    <property type="entry name" value="UvdE"/>
    <property type="match status" value="1"/>
</dbReference>
<accession>A0A150J270</accession>
<sequence>MKIGYPCINRSIGCKANSTFRLVNYSESNLIEKVTNNLDCLSKILRYNLDNNLLFFRISSDLIPFAGHPICTFNWQEYFKERFQEIGNFILENDIRISMHPDQFVLINSNNESIVAKSILELNWHCEVLDSMGLDETAKVQIHVGGIYGDKNSAIERFVDNYKKLPNLIKKRLAIENDDKLYSLKDCLYVSKKTSVPVIFDSFHHSCLNNDESMEEAIKLSEKTWKNQDGILMTDYSSQAPNERFGKHAIHIDVENFRDYLKQTREHDFDIMLEIKDKEKSALKAIEVFKNRFT</sequence>
<keyword evidence="3" id="KW-0227">DNA damage</keyword>
<keyword evidence="1" id="KW-0540">Nuclease</keyword>
<dbReference type="PANTHER" id="PTHR31290">
    <property type="entry name" value="UV-DAMAGE ENDONUCLEASE"/>
    <property type="match status" value="1"/>
</dbReference>
<dbReference type="NCBIfam" id="TIGR00629">
    <property type="entry name" value="uvde"/>
    <property type="match status" value="1"/>
</dbReference>
<dbReference type="SUPFAM" id="SSF51658">
    <property type="entry name" value="Xylose isomerase-like"/>
    <property type="match status" value="1"/>
</dbReference>
<dbReference type="Gene3D" id="3.20.20.150">
    <property type="entry name" value="Divalent-metal-dependent TIM barrel enzymes"/>
    <property type="match status" value="1"/>
</dbReference>
<dbReference type="GO" id="GO:0016787">
    <property type="term" value="F:hydrolase activity"/>
    <property type="evidence" value="ECO:0007669"/>
    <property type="project" value="UniProtKB-KW"/>
</dbReference>
<dbReference type="Proteomes" id="UP000075578">
    <property type="component" value="Unassembled WGS sequence"/>
</dbReference>
<dbReference type="AlphaFoldDB" id="A0A150J270"/>
<dbReference type="InterPro" id="IPR004601">
    <property type="entry name" value="UvdE"/>
</dbReference>
<name>A0A150J270_9EURY</name>
<comment type="caution">
    <text evidence="7">The sequence shown here is derived from an EMBL/GenBank/DDBJ whole genome shotgun (WGS) entry which is preliminary data.</text>
</comment>
<protein>
    <submittedName>
        <fullName evidence="7">Putative UV damage endonuclease</fullName>
    </submittedName>
</protein>
<dbReference type="EMBL" id="LNGD01000069">
    <property type="protein sequence ID" value="KYC51323.1"/>
    <property type="molecule type" value="Genomic_DNA"/>
</dbReference>
<dbReference type="InterPro" id="IPR036237">
    <property type="entry name" value="Xyl_isomerase-like_sf"/>
</dbReference>
<evidence type="ECO:0000256" key="6">
    <source>
        <dbReference type="ARBA" id="ARBA00023204"/>
    </source>
</evidence>
<dbReference type="GO" id="GO:0006289">
    <property type="term" value="P:nucleotide-excision repair"/>
    <property type="evidence" value="ECO:0007669"/>
    <property type="project" value="InterPro"/>
</dbReference>
<keyword evidence="6" id="KW-0234">DNA repair</keyword>
<evidence type="ECO:0000256" key="2">
    <source>
        <dbReference type="ARBA" id="ARBA00022759"/>
    </source>
</evidence>
<evidence type="ECO:0000256" key="3">
    <source>
        <dbReference type="ARBA" id="ARBA00022763"/>
    </source>
</evidence>
<evidence type="ECO:0000256" key="4">
    <source>
        <dbReference type="ARBA" id="ARBA00022769"/>
    </source>
</evidence>
<keyword evidence="2 7" id="KW-0255">Endonuclease</keyword>
<proteinExistence type="predicted"/>
<gene>
    <name evidence="7" type="ORF">AMQ74_01148</name>
</gene>
<dbReference type="PATRIC" id="fig|1705564.3.peg.1192"/>
<dbReference type="PANTHER" id="PTHR31290:SF5">
    <property type="entry name" value="UV-DAMAGE ENDONUCLEASE"/>
    <property type="match status" value="1"/>
</dbReference>
<dbReference type="GO" id="GO:0009411">
    <property type="term" value="P:response to UV"/>
    <property type="evidence" value="ECO:0007669"/>
    <property type="project" value="InterPro"/>
</dbReference>
<reference evidence="7 8" key="1">
    <citation type="journal article" date="2016" name="ISME J.">
        <title>Chasing the elusive Euryarchaeota class WSA2: genomes reveal a uniquely fastidious methyl-reducing methanogen.</title>
        <authorList>
            <person name="Nobu M.K."/>
            <person name="Narihiro T."/>
            <person name="Kuroda K."/>
            <person name="Mei R."/>
            <person name="Liu W.T."/>
        </authorList>
    </citation>
    <scope>NUCLEOTIDE SEQUENCE [LARGE SCALE GENOMIC DNA]</scope>
    <source>
        <strain evidence="7">U1lsi0528_Bin089</strain>
    </source>
</reference>
<keyword evidence="5" id="KW-0378">Hydrolase</keyword>
<dbReference type="GO" id="GO:0004519">
    <property type="term" value="F:endonuclease activity"/>
    <property type="evidence" value="ECO:0007669"/>
    <property type="project" value="UniProtKB-KW"/>
</dbReference>
<evidence type="ECO:0000256" key="5">
    <source>
        <dbReference type="ARBA" id="ARBA00022801"/>
    </source>
</evidence>